<organism evidence="1 2">
    <name type="scientific">Desulfovibrio piger ATCC 29098</name>
    <dbReference type="NCBI Taxonomy" id="411464"/>
    <lineage>
        <taxon>Bacteria</taxon>
        <taxon>Pseudomonadati</taxon>
        <taxon>Thermodesulfobacteriota</taxon>
        <taxon>Desulfovibrionia</taxon>
        <taxon>Desulfovibrionales</taxon>
        <taxon>Desulfovibrionaceae</taxon>
        <taxon>Desulfovibrio</taxon>
    </lineage>
</organism>
<evidence type="ECO:0000313" key="2">
    <source>
        <dbReference type="Proteomes" id="UP000003676"/>
    </source>
</evidence>
<sequence>MRRARVEISIQGKDVSMDLWPHLLSLSYTDKADDELDDLQLTLEDRQGLWQGDWLPKHGDLISVVIVASNFRAPGEEELDCGEFEVDELTLESSRDGGDVVTIKGVPAAVKSSLMLQKKTRAWADVPLSTVAADVVGPAGLDLLYKAPEIVFGRVEQRQEADLAFLQRICKEQGLRVAVKKNLCVIYSGQAADQLEPLALKRGELAVERAGFKRTLDGVYTQCVVGYTDAASSETTEKSYQPELPPTTGRVLTINKRIEHPAQAERVAIAELRAKNCQEMTGSFECMGDTRLRAGTVLRLTGWGNFDTDYMIQQATHSLGRDSGYRTSVELVKALDY</sequence>
<dbReference type="AlphaFoldDB" id="B6WRQ9"/>
<dbReference type="RefSeq" id="WP_006004880.1">
    <property type="nucleotide sequence ID" value="NZ_DS996354.1"/>
</dbReference>
<protein>
    <submittedName>
        <fullName evidence="1">Phage late control gene D protein (GPD)</fullName>
    </submittedName>
</protein>
<name>B6WRQ9_9BACT</name>
<reference evidence="1 2" key="1">
    <citation type="submission" date="2008-10" db="EMBL/GenBank/DDBJ databases">
        <title>Draft genome sequence of Desulvovibrio piger (ATCC 29098).</title>
        <authorList>
            <person name="Sudarsanam P."/>
            <person name="Ley R."/>
            <person name="Guruge J."/>
            <person name="Turnbaugh P.J."/>
            <person name="Mahowald M."/>
            <person name="Liep D."/>
            <person name="Gordon J."/>
        </authorList>
    </citation>
    <scope>NUCLEOTIDE SEQUENCE [LARGE SCALE GENOMIC DNA]</scope>
    <source>
        <strain evidence="1 2">ATCC 29098</strain>
    </source>
</reference>
<evidence type="ECO:0000313" key="1">
    <source>
        <dbReference type="EMBL" id="EEB34365.1"/>
    </source>
</evidence>
<proteinExistence type="predicted"/>
<reference evidence="1 2" key="2">
    <citation type="submission" date="2008-10" db="EMBL/GenBank/DDBJ databases">
        <authorList>
            <person name="Fulton L."/>
            <person name="Clifton S."/>
            <person name="Fulton B."/>
            <person name="Xu J."/>
            <person name="Minx P."/>
            <person name="Pepin K.H."/>
            <person name="Johnson M."/>
            <person name="Bhonagiri V."/>
            <person name="Nash W.E."/>
            <person name="Mardis E.R."/>
            <person name="Wilson R.K."/>
        </authorList>
    </citation>
    <scope>NUCLEOTIDE SEQUENCE [LARGE SCALE GENOMIC DNA]</scope>
    <source>
        <strain evidence="1 2">ATCC 29098</strain>
    </source>
</reference>
<dbReference type="SUPFAM" id="SSF69279">
    <property type="entry name" value="Phage tail proteins"/>
    <property type="match status" value="1"/>
</dbReference>
<accession>B6WRQ9</accession>
<dbReference type="HOGENOM" id="CLU_050639_3_0_7"/>
<dbReference type="eggNOG" id="COG3500">
    <property type="taxonomic scope" value="Bacteria"/>
</dbReference>
<dbReference type="Proteomes" id="UP000003676">
    <property type="component" value="Unassembled WGS sequence"/>
</dbReference>
<dbReference type="EMBL" id="ABXU01000024">
    <property type="protein sequence ID" value="EEB34365.1"/>
    <property type="molecule type" value="Genomic_DNA"/>
</dbReference>
<comment type="caution">
    <text evidence="1">The sequence shown here is derived from an EMBL/GenBank/DDBJ whole genome shotgun (WGS) entry which is preliminary data.</text>
</comment>
<dbReference type="OrthoDB" id="4070623at2"/>
<gene>
    <name evidence="1" type="ORF">DESPIG_00750</name>
</gene>